<dbReference type="Gene3D" id="3.30.40.10">
    <property type="entry name" value="Zinc/RING finger domain, C3HC4 (zinc finger)"/>
    <property type="match status" value="1"/>
</dbReference>
<proteinExistence type="inferred from homology"/>
<dbReference type="EC" id="2.3.2.27" evidence="4"/>
<dbReference type="AlphaFoldDB" id="A0A565BMP0"/>
<feature type="domain" description="SIAH-type" evidence="12">
    <location>
        <begin position="89"/>
        <end position="147"/>
    </location>
</feature>
<dbReference type="OrthoDB" id="1104619at2759"/>
<keyword evidence="6" id="KW-0479">Metal-binding</keyword>
<keyword evidence="14" id="KW-1185">Reference proteome</keyword>
<keyword evidence="5" id="KW-0808">Transferase</keyword>
<sequence length="181" mass="20246">MATMGIDYEDLTMEEQLGSPKSSQSAKLQSTGVLDCPTCRKPLKRPIYQCINGHQACSSCCKKLNKTCSFCRAHIGDIRCRAMEKVVEASIVPCPNEKYGCNETTTYCNQSSHEKVCSFARCSCPVPNCNYVGSYADLKSHASAAHTWEEGVQFVFDRPIIFCMNLGKRKTVVLRKRKRVI</sequence>
<dbReference type="InterPro" id="IPR049548">
    <property type="entry name" value="Sina-like_RING"/>
</dbReference>
<evidence type="ECO:0000256" key="3">
    <source>
        <dbReference type="ARBA" id="ARBA00009119"/>
    </source>
</evidence>
<evidence type="ECO:0000256" key="7">
    <source>
        <dbReference type="ARBA" id="ARBA00022771"/>
    </source>
</evidence>
<evidence type="ECO:0000256" key="5">
    <source>
        <dbReference type="ARBA" id="ARBA00022679"/>
    </source>
</evidence>
<dbReference type="UniPathway" id="UPA00143"/>
<dbReference type="GO" id="GO:0016567">
    <property type="term" value="P:protein ubiquitination"/>
    <property type="evidence" value="ECO:0007669"/>
    <property type="project" value="UniProtKB-UniPathway"/>
</dbReference>
<comment type="pathway">
    <text evidence="2">Protein modification; protein ubiquitination.</text>
</comment>
<evidence type="ECO:0000256" key="11">
    <source>
        <dbReference type="PROSITE-ProRule" id="PRU00455"/>
    </source>
</evidence>
<dbReference type="Pfam" id="PF21362">
    <property type="entry name" value="Sina_RING"/>
    <property type="match status" value="1"/>
</dbReference>
<evidence type="ECO:0000256" key="2">
    <source>
        <dbReference type="ARBA" id="ARBA00004906"/>
    </source>
</evidence>
<gene>
    <name evidence="13" type="ORF">ANE_LOCUS13331</name>
</gene>
<comment type="function">
    <text evidence="10">E3 ubiquitin-protein ligase that mediates ubiquitination and subsequent proteasomal degradation of target proteins. E3 ubiquitin ligases accept ubiquitin from an E2 ubiquitin-conjugating enzyme in the form of a thioester and then directly transfers the ubiquitin to targeted substrates. It probably triggers the ubiquitin-mediated degradation of different substrates.</text>
</comment>
<evidence type="ECO:0000256" key="4">
    <source>
        <dbReference type="ARBA" id="ARBA00012483"/>
    </source>
</evidence>
<keyword evidence="9" id="KW-0862">Zinc</keyword>
<evidence type="ECO:0000313" key="14">
    <source>
        <dbReference type="Proteomes" id="UP000489600"/>
    </source>
</evidence>
<dbReference type="Proteomes" id="UP000489600">
    <property type="component" value="Unassembled WGS sequence"/>
</dbReference>
<dbReference type="SUPFAM" id="SSF49599">
    <property type="entry name" value="TRAF domain-like"/>
    <property type="match status" value="1"/>
</dbReference>
<comment type="similarity">
    <text evidence="3">Belongs to the SINA (Seven in absentia) family.</text>
</comment>
<dbReference type="InterPro" id="IPR044286">
    <property type="entry name" value="SINL_plant"/>
</dbReference>
<accession>A0A565BMP0</accession>
<comment type="caution">
    <text evidence="13">The sequence shown here is derived from an EMBL/GenBank/DDBJ whole genome shotgun (WGS) entry which is preliminary data.</text>
</comment>
<evidence type="ECO:0000256" key="9">
    <source>
        <dbReference type="ARBA" id="ARBA00022833"/>
    </source>
</evidence>
<dbReference type="GO" id="GO:0061630">
    <property type="term" value="F:ubiquitin protein ligase activity"/>
    <property type="evidence" value="ECO:0007669"/>
    <property type="project" value="UniProtKB-EC"/>
</dbReference>
<evidence type="ECO:0000256" key="10">
    <source>
        <dbReference type="ARBA" id="ARBA00024004"/>
    </source>
</evidence>
<evidence type="ECO:0000259" key="12">
    <source>
        <dbReference type="PROSITE" id="PS51081"/>
    </source>
</evidence>
<evidence type="ECO:0000256" key="1">
    <source>
        <dbReference type="ARBA" id="ARBA00000900"/>
    </source>
</evidence>
<keyword evidence="8" id="KW-0833">Ubl conjugation pathway</keyword>
<dbReference type="InterPro" id="IPR013083">
    <property type="entry name" value="Znf_RING/FYVE/PHD"/>
</dbReference>
<comment type="catalytic activity">
    <reaction evidence="1">
        <text>S-ubiquitinyl-[E2 ubiquitin-conjugating enzyme]-L-cysteine + [acceptor protein]-L-lysine = [E2 ubiquitin-conjugating enzyme]-L-cysteine + N(6)-ubiquitinyl-[acceptor protein]-L-lysine.</text>
        <dbReference type="EC" id="2.3.2.27"/>
    </reaction>
</comment>
<dbReference type="PROSITE" id="PS51081">
    <property type="entry name" value="ZF_SIAH"/>
    <property type="match status" value="1"/>
</dbReference>
<dbReference type="PANTHER" id="PTHR46632:SF30">
    <property type="entry name" value="E3 UBIQUITIN-PROTEIN LIGASE SINA-LIKE 4"/>
    <property type="match status" value="1"/>
</dbReference>
<dbReference type="GO" id="GO:0008270">
    <property type="term" value="F:zinc ion binding"/>
    <property type="evidence" value="ECO:0007669"/>
    <property type="project" value="UniProtKB-KW"/>
</dbReference>
<evidence type="ECO:0000256" key="8">
    <source>
        <dbReference type="ARBA" id="ARBA00022786"/>
    </source>
</evidence>
<organism evidence="13 14">
    <name type="scientific">Arabis nemorensis</name>
    <dbReference type="NCBI Taxonomy" id="586526"/>
    <lineage>
        <taxon>Eukaryota</taxon>
        <taxon>Viridiplantae</taxon>
        <taxon>Streptophyta</taxon>
        <taxon>Embryophyta</taxon>
        <taxon>Tracheophyta</taxon>
        <taxon>Spermatophyta</taxon>
        <taxon>Magnoliopsida</taxon>
        <taxon>eudicotyledons</taxon>
        <taxon>Gunneridae</taxon>
        <taxon>Pentapetalae</taxon>
        <taxon>rosids</taxon>
        <taxon>malvids</taxon>
        <taxon>Brassicales</taxon>
        <taxon>Brassicaceae</taxon>
        <taxon>Arabideae</taxon>
        <taxon>Arabis</taxon>
    </lineage>
</organism>
<keyword evidence="7 11" id="KW-0863">Zinc-finger</keyword>
<dbReference type="Pfam" id="PF21361">
    <property type="entry name" value="Sina_ZnF"/>
    <property type="match status" value="1"/>
</dbReference>
<evidence type="ECO:0000256" key="6">
    <source>
        <dbReference type="ARBA" id="ARBA00022723"/>
    </source>
</evidence>
<reference evidence="13" key="1">
    <citation type="submission" date="2019-07" db="EMBL/GenBank/DDBJ databases">
        <authorList>
            <person name="Dittberner H."/>
        </authorList>
    </citation>
    <scope>NUCLEOTIDE SEQUENCE [LARGE SCALE GENOMIC DNA]</scope>
</reference>
<dbReference type="InterPro" id="IPR013010">
    <property type="entry name" value="Znf_SIAH"/>
</dbReference>
<dbReference type="PANTHER" id="PTHR46632">
    <property type="entry name" value="E3 UBIQUITIN-PROTEIN LIGASE SINA-LIKE 4"/>
    <property type="match status" value="1"/>
</dbReference>
<name>A0A565BMP0_9BRAS</name>
<protein>
    <recommendedName>
        <fullName evidence="4">RING-type E3 ubiquitin transferase</fullName>
        <ecNumber evidence="4">2.3.2.27</ecNumber>
    </recommendedName>
</protein>
<evidence type="ECO:0000313" key="13">
    <source>
        <dbReference type="EMBL" id="VVB02887.1"/>
    </source>
</evidence>
<dbReference type="EMBL" id="CABITT030000004">
    <property type="protein sequence ID" value="VVB02887.1"/>
    <property type="molecule type" value="Genomic_DNA"/>
</dbReference>